<evidence type="ECO:0000259" key="1">
    <source>
        <dbReference type="Pfam" id="PF11716"/>
    </source>
</evidence>
<feature type="domain" description="Mycothiol-dependent maleylpyruvate isomerase metal-binding" evidence="1">
    <location>
        <begin position="9"/>
        <end position="46"/>
    </location>
</feature>
<dbReference type="Pfam" id="PF11716">
    <property type="entry name" value="MDMPI_N"/>
    <property type="match status" value="1"/>
</dbReference>
<organism evidence="2 3">
    <name type="scientific">Nocardia goodfellowii</name>
    <dbReference type="NCBI Taxonomy" id="882446"/>
    <lineage>
        <taxon>Bacteria</taxon>
        <taxon>Bacillati</taxon>
        <taxon>Actinomycetota</taxon>
        <taxon>Actinomycetes</taxon>
        <taxon>Mycobacteriales</taxon>
        <taxon>Nocardiaceae</taxon>
        <taxon>Nocardia</taxon>
    </lineage>
</organism>
<evidence type="ECO:0000313" key="3">
    <source>
        <dbReference type="Proteomes" id="UP001519325"/>
    </source>
</evidence>
<protein>
    <submittedName>
        <fullName evidence="2">Uncharacterized protein (TIGR03083 family)</fullName>
    </submittedName>
</protein>
<proteinExistence type="predicted"/>
<dbReference type="InterPro" id="IPR017517">
    <property type="entry name" value="Maleyloyr_isom"/>
</dbReference>
<sequence length="200" mass="22090">MGIRELLASERLELVTLLRTLTDAEWETPSLCAGWTVRDVVGHLLWDGIGPLAFGAIVARNGFSVDKSNGYLVRKARALTTEQLVNKFEAETGALSKFTPILALADTLVHQQDIRRPLNRPRTIPAERLRWVLDNPDPFAFPWKRTDGLRFVATDLDWSKGRGPEVRGPGEALALAVGGRPVVLDELAGDGVAELRRRCS</sequence>
<dbReference type="InterPro" id="IPR034660">
    <property type="entry name" value="DinB/YfiT-like"/>
</dbReference>
<dbReference type="RefSeq" id="WP_209896871.1">
    <property type="nucleotide sequence ID" value="NZ_JAGGMR010000001.1"/>
</dbReference>
<reference evidence="2 3" key="1">
    <citation type="submission" date="2021-03" db="EMBL/GenBank/DDBJ databases">
        <title>Sequencing the genomes of 1000 actinobacteria strains.</title>
        <authorList>
            <person name="Klenk H.-P."/>
        </authorList>
    </citation>
    <scope>NUCLEOTIDE SEQUENCE [LARGE SCALE GENOMIC DNA]</scope>
    <source>
        <strain evidence="2 3">DSM 45516</strain>
    </source>
</reference>
<accession>A0ABS4QPL6</accession>
<dbReference type="EMBL" id="JAGGMR010000001">
    <property type="protein sequence ID" value="MBP2193649.1"/>
    <property type="molecule type" value="Genomic_DNA"/>
</dbReference>
<dbReference type="InterPro" id="IPR024344">
    <property type="entry name" value="MDMPI_metal-binding"/>
</dbReference>
<dbReference type="NCBIfam" id="TIGR03083">
    <property type="entry name" value="maleylpyruvate isomerase family mycothiol-dependent enzyme"/>
    <property type="match status" value="1"/>
</dbReference>
<comment type="caution">
    <text evidence="2">The sequence shown here is derived from an EMBL/GenBank/DDBJ whole genome shotgun (WGS) entry which is preliminary data.</text>
</comment>
<dbReference type="Proteomes" id="UP001519325">
    <property type="component" value="Unassembled WGS sequence"/>
</dbReference>
<dbReference type="Gene3D" id="1.20.120.450">
    <property type="entry name" value="dinb family like domain"/>
    <property type="match status" value="1"/>
</dbReference>
<gene>
    <name evidence="2" type="ORF">BJ987_006550</name>
</gene>
<evidence type="ECO:0000313" key="2">
    <source>
        <dbReference type="EMBL" id="MBP2193649.1"/>
    </source>
</evidence>
<name>A0ABS4QPL6_9NOCA</name>
<dbReference type="SUPFAM" id="SSF109854">
    <property type="entry name" value="DinB/YfiT-like putative metalloenzymes"/>
    <property type="match status" value="1"/>
</dbReference>
<keyword evidence="3" id="KW-1185">Reference proteome</keyword>